<evidence type="ECO:0000256" key="2">
    <source>
        <dbReference type="ARBA" id="ARBA00022801"/>
    </source>
</evidence>
<keyword evidence="4 5" id="KW-0067">ATP-binding</keyword>
<dbReference type="SUPFAM" id="SSF52540">
    <property type="entry name" value="P-loop containing nucleoside triphosphate hydrolases"/>
    <property type="match status" value="1"/>
</dbReference>
<dbReference type="Gene3D" id="3.40.630.30">
    <property type="match status" value="1"/>
</dbReference>
<accession>A0A8H3CDX0</accession>
<evidence type="ECO:0000256" key="4">
    <source>
        <dbReference type="ARBA" id="ARBA00022840"/>
    </source>
</evidence>
<sequence>MSESISLLGNYPYNPRYAGAVQHNSKTNEPFIALPAPHSNIHLTPPRLDDADDILPIMNNREIFMNLASAPYPYLREHCDARLRDRVRDYENAMAHMSNIAEDVKFLDIFPFRHIREVAPDGTETFLGDIGLVRECEFCEIDDKESRADAVNTDMSLPPGDPRIVWTFGNYLRPTHQGRGIIFYAAAFIENVGSQKVFQKNGFDIVSRVYARRPPNYEVDFVGDPRPSNPEEWIIFAQKKLWTTGKVVDVIQALADIEPDLLEFLMSDEEVRGAVRTSVCGAAFPSTRTMWLNSLSYSLFQRFLTYINRLPPNLSLVDRAVDEACRQVMPYLTLLSALGQIQFAVAIEHEEAFPTKKSQKRRKASNAMRVRQNTSAVDPRLFTAVGLEHPTTIEELQKIEVQVMQRLQVLLEVLLGAFESAELGAYSETLFFGNPFQQINEQSMVAIVADESTEGSDPLPVTNPGVFPHIRPLAAAKYFDEGSALGAWSIIISGRAVNDLRQMRKGDSHVFGMVEKKITELSQGFFSESNQKRLVGLDTEVPIYEAKVSRDIRIVYQIDLDTDVDAKIDKQIIRIYGVYTHAQLDNRLWALVSHYHIGRRGKEYRRRCLHRETPRAPGQNVTLPAYFPYEDTEVPGDSSPPPPTASVESEMSDKDLLNLHSLIALEKFIPMSRSLIDAILNDSDSNHVFQVSPKEKEIIYHDSACFVLGRSGTGKTTSIVFKMIGIEKLFEQMGEMAKPRQVFVTQSRVLAQRVQEYYQSLVSGPSDTSNKSSKSDEDEEHVLADLDDEDVSAFGLPAKYSMLEDRHFPLFVTFDQLCSLLEADFGLQFKRLTRTKAHAAAEKRFALSEVADVKIDLDQDDEAAQDNDNKPASPTVETTERMLEAKQAAVTFEVFVAAYWPHFDYQLKKGLDPALVYSEFLGIIEGSEAALSSKYGALSRDEYVNLSHKKSSFASQRGHVYDLYEAYRKRKRQLRGYDSAERTHALVVATSQKVPGFKFDCLYIDEAQDNLLIDMKLLHNLSNNPHGIFVAGDTAQTISAGSSFRFEDLKAFMWRLEEKDDAVRCGKRKAIHPALFHLAVNYRSHGGIVDCASSITQLISELFPYSIDKLKKETGITDGPKPVFFSGWERGVVRFEQFLRGEAETKIDFGASQVILVRNEAARNALREQVGEIGLILTLYESKGLEFDDVLLYNFFEDSVPNESTWRVILQGLHVANIGPVPRFDEIRHAVICTELKNLYVGLTRARNHCWIWDVSEKAEPMKLFWRKQGLIKECGPNDPMPQLSVSSTDADWAKSGRLLFNKRLYPQAMFCFEKANLLVERDIAAAYESRKQARLLQAAKSVDRTTRRAAFANTASDFLGCAFLSKGKQQTSCYLRAAECYLQAEDWKAAAEAFYSANDFDMAARNFRRAGCFDEAIGVVKKHRSCVKNNVADDIFGVARLEYFRTNKLEKASGLFEEVEDQLEYMEDYGFTGALMHVLEHHKRFDQAAEVAFAERNVTEGVRLLSQSEHPASVRRAVEKALRGLWMMIPFGLTGDKRSNPAILPLIDQLSANTALNNQEAYELKAFQALHANDVNALFELAHSRLLTPHRNSTIAEFIQKAKPAIDYIGQLLRFARSLDVTLHETQKFLGIDPIESAESGGGKSHLPEYWIHSTSPMFEGAQKSLGDATVTPSTLGVLSLAVSELHARQLASTVIYDTARSEHVVSRIPEFIDSTNAISAWCEDALHELDPGSGPPNKFLSDVLAYLDISFRVHRQDYIFKLHTRKLVRPRDDLMVEVAGPIPIKYSIVHDFINFYARKSQDVISRVIRATWHIVWKSLAIEANLLVNILEFIGREIIVHWRFFQKGHDGVFDQLLLPRSWAFDLVRRPPLPLQKGIALHDYLNTLYKTLELLHSHEVIPSPLYGFNGPLNLLVRSALIMRICRLIVLVANNISIPQNAKEGIRRVITGSLTGPGQIHTKLCARFSGARSWRDLWDAVRDSPLNQGIEELVFLSLRRDGYKPPPIKAVRPITYSNLNPELEQLLSLVEISALNPGAKPFIPQAQNIAPTDAEDTIEPTQPTANDSVEANELLEMVIPDGDLPSVSQAEPERTFTLSEIEFGKKILFCFRRHMLCQRILMRNAIKTIWIYYLRHRLRHKMGMTPTEEQIRKIYNEYKKDVDSIDCPLLYAQAFRYHERVLLGCMPHVLVYLRGLERVNQQEKEANKKRLQKVQHEELDRVRIRMDACAKLAKKIKVLLRRIAPGSPALHKIDTLREEVNKVDLLRIEILGIFGESTIPKSLEEQYSLGILTIMSPPRSTTAPKPSRPDLNTSDITM</sequence>
<feature type="region of interest" description="Disordered" evidence="6">
    <location>
        <begin position="762"/>
        <end position="781"/>
    </location>
</feature>
<keyword evidence="3 5" id="KW-0347">Helicase</keyword>
<evidence type="ECO:0000256" key="1">
    <source>
        <dbReference type="ARBA" id="ARBA00022741"/>
    </source>
</evidence>
<dbReference type="PANTHER" id="PTHR21529:SF4">
    <property type="entry name" value="TPR AND ANKYRIN REPEAT-CONTAINING PROTEIN 1"/>
    <property type="match status" value="1"/>
</dbReference>
<evidence type="ECO:0000256" key="3">
    <source>
        <dbReference type="ARBA" id="ARBA00022806"/>
    </source>
</evidence>
<evidence type="ECO:0000313" key="8">
    <source>
        <dbReference type="EMBL" id="CAE6478704.1"/>
    </source>
</evidence>
<feature type="compositionally biased region" description="Polar residues" evidence="6">
    <location>
        <begin position="2297"/>
        <end position="2317"/>
    </location>
</feature>
<feature type="binding site" evidence="5">
    <location>
        <begin position="709"/>
        <end position="716"/>
    </location>
    <ligand>
        <name>ATP</name>
        <dbReference type="ChEBI" id="CHEBI:30616"/>
    </ligand>
</feature>
<protein>
    <recommendedName>
        <fullName evidence="7">UvrD-like helicase ATP-binding domain-containing protein</fullName>
    </recommendedName>
</protein>
<name>A0A8H3CDX0_9AGAM</name>
<comment type="caution">
    <text evidence="8">The sequence shown here is derived from an EMBL/GenBank/DDBJ whole genome shotgun (WGS) entry which is preliminary data.</text>
</comment>
<dbReference type="Proteomes" id="UP000663840">
    <property type="component" value="Unassembled WGS sequence"/>
</dbReference>
<dbReference type="Gene3D" id="3.40.50.300">
    <property type="entry name" value="P-loop containing nucleotide triphosphate hydrolases"/>
    <property type="match status" value="2"/>
</dbReference>
<feature type="domain" description="UvrD-like helicase ATP-binding" evidence="7">
    <location>
        <begin position="688"/>
        <end position="1085"/>
    </location>
</feature>
<dbReference type="Pfam" id="PF13361">
    <property type="entry name" value="UvrD_C"/>
    <property type="match status" value="1"/>
</dbReference>
<evidence type="ECO:0000256" key="5">
    <source>
        <dbReference type="PROSITE-ProRule" id="PRU00560"/>
    </source>
</evidence>
<dbReference type="GO" id="GO:0005524">
    <property type="term" value="F:ATP binding"/>
    <property type="evidence" value="ECO:0007669"/>
    <property type="project" value="UniProtKB-UniRule"/>
</dbReference>
<evidence type="ECO:0000259" key="7">
    <source>
        <dbReference type="PROSITE" id="PS51198"/>
    </source>
</evidence>
<dbReference type="GO" id="GO:0004386">
    <property type="term" value="F:helicase activity"/>
    <property type="evidence" value="ECO:0007669"/>
    <property type="project" value="UniProtKB-UniRule"/>
</dbReference>
<evidence type="ECO:0000313" key="9">
    <source>
        <dbReference type="Proteomes" id="UP000663840"/>
    </source>
</evidence>
<reference evidence="8" key="1">
    <citation type="submission" date="2021-01" db="EMBL/GenBank/DDBJ databases">
        <authorList>
            <person name="Kaushik A."/>
        </authorList>
    </citation>
    <scope>NUCLEOTIDE SEQUENCE</scope>
    <source>
        <strain evidence="8">AG1-1A</strain>
    </source>
</reference>
<dbReference type="InterPro" id="IPR014017">
    <property type="entry name" value="DNA_helicase_UvrD-like_C"/>
</dbReference>
<keyword evidence="1 5" id="KW-0547">Nucleotide-binding</keyword>
<dbReference type="InterPro" id="IPR039904">
    <property type="entry name" value="TRANK1"/>
</dbReference>
<dbReference type="InterPro" id="IPR027417">
    <property type="entry name" value="P-loop_NTPase"/>
</dbReference>
<proteinExistence type="predicted"/>
<dbReference type="PROSITE" id="PS51198">
    <property type="entry name" value="UVRD_HELICASE_ATP_BIND"/>
    <property type="match status" value="1"/>
</dbReference>
<dbReference type="SUPFAM" id="SSF55729">
    <property type="entry name" value="Acyl-CoA N-acyltransferases (Nat)"/>
    <property type="match status" value="1"/>
</dbReference>
<feature type="region of interest" description="Disordered" evidence="6">
    <location>
        <begin position="2295"/>
        <end position="2317"/>
    </location>
</feature>
<dbReference type="InterPro" id="IPR014016">
    <property type="entry name" value="UvrD-like_ATP-bd"/>
</dbReference>
<dbReference type="Pfam" id="PF00580">
    <property type="entry name" value="UvrD-helicase"/>
    <property type="match status" value="1"/>
</dbReference>
<dbReference type="InterPro" id="IPR016181">
    <property type="entry name" value="Acyl_CoA_acyltransferase"/>
</dbReference>
<keyword evidence="2 5" id="KW-0378">Hydrolase</keyword>
<dbReference type="EMBL" id="CAJMWR010004005">
    <property type="protein sequence ID" value="CAE6478704.1"/>
    <property type="molecule type" value="Genomic_DNA"/>
</dbReference>
<evidence type="ECO:0000256" key="6">
    <source>
        <dbReference type="SAM" id="MobiDB-lite"/>
    </source>
</evidence>
<dbReference type="PANTHER" id="PTHR21529">
    <property type="entry name" value="MAMMARY TURMOR VIRUS RECEPTOR HOMOLOG 1, 2 MTVR1, 2"/>
    <property type="match status" value="1"/>
</dbReference>
<dbReference type="GO" id="GO:0016787">
    <property type="term" value="F:hydrolase activity"/>
    <property type="evidence" value="ECO:0007669"/>
    <property type="project" value="UniProtKB-UniRule"/>
</dbReference>
<organism evidence="8 9">
    <name type="scientific">Rhizoctonia solani</name>
    <dbReference type="NCBI Taxonomy" id="456999"/>
    <lineage>
        <taxon>Eukaryota</taxon>
        <taxon>Fungi</taxon>
        <taxon>Dikarya</taxon>
        <taxon>Basidiomycota</taxon>
        <taxon>Agaricomycotina</taxon>
        <taxon>Agaricomycetes</taxon>
        <taxon>Cantharellales</taxon>
        <taxon>Ceratobasidiaceae</taxon>
        <taxon>Rhizoctonia</taxon>
    </lineage>
</organism>
<gene>
    <name evidence="8" type="ORF">RDB_LOCUS128953</name>
</gene>
<feature type="region of interest" description="Disordered" evidence="6">
    <location>
        <begin position="631"/>
        <end position="650"/>
    </location>
</feature>